<evidence type="ECO:0000313" key="1">
    <source>
        <dbReference type="EMBL" id="KAK1145755.1"/>
    </source>
</evidence>
<organism evidence="1 2">
    <name type="scientific">Aspergillus melleus</name>
    <dbReference type="NCBI Taxonomy" id="138277"/>
    <lineage>
        <taxon>Eukaryota</taxon>
        <taxon>Fungi</taxon>
        <taxon>Dikarya</taxon>
        <taxon>Ascomycota</taxon>
        <taxon>Pezizomycotina</taxon>
        <taxon>Eurotiomycetes</taxon>
        <taxon>Eurotiomycetidae</taxon>
        <taxon>Eurotiales</taxon>
        <taxon>Aspergillaceae</taxon>
        <taxon>Aspergillus</taxon>
        <taxon>Aspergillus subgen. Circumdati</taxon>
    </lineage>
</organism>
<gene>
    <name evidence="1" type="ORF">N8T08_003993</name>
</gene>
<protein>
    <submittedName>
        <fullName evidence="1">Uncharacterized protein</fullName>
    </submittedName>
</protein>
<keyword evidence="2" id="KW-1185">Reference proteome</keyword>
<proteinExistence type="predicted"/>
<sequence>MRPRSRHEFTVAIICALVVEANAVQELFDEAYDRFGSFYGKQKDDANSYATGRIGRHDVVLSYMPGMGKGAAASVASGLRISYPGVQLALVVGVCGGAPVLPDNRQIYLGDVIISDSVIEYDFGRQYPGGFERKTDSRSTLGRPNREIRSLIAGLRTSRARSEFQHEILQHLRAIQESGPEWCRPISVDDILFHSSFAHKHRFQSSLAQCICFDKDRPDAICEEATEKSCSSLACDEQQIIRYIRGKEAKSVSVHIGTIASGDTVMKSGKDRDRFVSLEGVIGFEMEGAGVWDNIPCIIIKGVCDYADSHKSKEWQAYAAASGASAAKALLNLLTPTPREDPYDVQFGTVEMPQIPFFIGRKNELSEIRERLRRYAIKRIVVIHGPPGIGKTQLAVKYATEFHQEYSGIFWFDASSPSHLASSFSTMRRQIDRESNLSNSLGSVSSGWSSLKQLYQQSSEVDESPDPWKTLAASDDVLSMKLWLDRSKNDRWLLIFDNYCPSTTAGRIEETPQIELFFPEHMHQGDGTYRMIDTHESWYSKWTVYLSHWQQQAATCLKTLPAAMATSSFIKKNGTDYREKVINYRLTKAHWIRVGPLRSARWLKFPTCGLHYAIGLDSRAMMSGRSFLSLLGTGCRQWQKTQLPSTGS</sequence>
<dbReference type="Proteomes" id="UP001177260">
    <property type="component" value="Unassembled WGS sequence"/>
</dbReference>
<comment type="caution">
    <text evidence="1">The sequence shown here is derived from an EMBL/GenBank/DDBJ whole genome shotgun (WGS) entry which is preliminary data.</text>
</comment>
<name>A0ACC3B660_9EURO</name>
<accession>A0ACC3B660</accession>
<evidence type="ECO:0000313" key="2">
    <source>
        <dbReference type="Proteomes" id="UP001177260"/>
    </source>
</evidence>
<dbReference type="EMBL" id="JAOPJF010000022">
    <property type="protein sequence ID" value="KAK1145755.1"/>
    <property type="molecule type" value="Genomic_DNA"/>
</dbReference>
<reference evidence="1 2" key="1">
    <citation type="journal article" date="2023" name="ACS Omega">
        <title>Identification of the Neoaspergillic Acid Biosynthesis Gene Cluster by Establishing an In Vitro CRISPR-Ribonucleoprotein Genetic System in Aspergillus melleus.</title>
        <authorList>
            <person name="Yuan B."/>
            <person name="Grau M.F."/>
            <person name="Murata R.M."/>
            <person name="Torok T."/>
            <person name="Venkateswaran K."/>
            <person name="Stajich J.E."/>
            <person name="Wang C.C.C."/>
        </authorList>
    </citation>
    <scope>NUCLEOTIDE SEQUENCE [LARGE SCALE GENOMIC DNA]</scope>
    <source>
        <strain evidence="1 2">IMV 1140</strain>
    </source>
</reference>